<evidence type="ECO:0000313" key="1">
    <source>
        <dbReference type="EMBL" id="MBA5231682.1"/>
    </source>
</evidence>
<organism evidence="1 2">
    <name type="scientific">Pectobacterium aroidearum</name>
    <dbReference type="NCBI Taxonomy" id="1201031"/>
    <lineage>
        <taxon>Bacteria</taxon>
        <taxon>Pseudomonadati</taxon>
        <taxon>Pseudomonadota</taxon>
        <taxon>Gammaproteobacteria</taxon>
        <taxon>Enterobacterales</taxon>
        <taxon>Pectobacteriaceae</taxon>
        <taxon>Pectobacterium</taxon>
    </lineage>
</organism>
<protein>
    <submittedName>
        <fullName evidence="1">Uncharacterized protein</fullName>
    </submittedName>
</protein>
<dbReference type="EMBL" id="JACERK010000002">
    <property type="protein sequence ID" value="MBA5231682.1"/>
    <property type="molecule type" value="Genomic_DNA"/>
</dbReference>
<reference evidence="1 2" key="1">
    <citation type="submission" date="2020-07" db="EMBL/GenBank/DDBJ databases">
        <title>Characterization of Pectobacterium aroidearum strains causing soft rot on Amorphophallus konjac.</title>
        <authorList>
            <person name="Xie H."/>
        </authorList>
    </citation>
    <scope>NUCLEOTIDE SEQUENCE [LARGE SCALE GENOMIC DNA]</scope>
    <source>
        <strain evidence="1 2">MY10</strain>
    </source>
</reference>
<keyword evidence="2" id="KW-1185">Reference proteome</keyword>
<dbReference type="RefSeq" id="WP_181828929.1">
    <property type="nucleotide sequence ID" value="NZ_CP104757.1"/>
</dbReference>
<sequence>MESAIMQFKKVAGSISENVKLRITSKMTDEEVMDVIHDEIVAHFNKQQQMTVEYLSFSKDKRTAFASAMYDLLLPLAAVIQPSVNPLYAEYVKSSGKTGALNFITKA</sequence>
<dbReference type="Proteomes" id="UP000530038">
    <property type="component" value="Unassembled WGS sequence"/>
</dbReference>
<proteinExistence type="predicted"/>
<name>A0ABR5ZAT5_9GAMM</name>
<comment type="caution">
    <text evidence="1">The sequence shown here is derived from an EMBL/GenBank/DDBJ whole genome shotgun (WGS) entry which is preliminary data.</text>
</comment>
<gene>
    <name evidence="1" type="ORF">H2Y56_06055</name>
</gene>
<evidence type="ECO:0000313" key="2">
    <source>
        <dbReference type="Proteomes" id="UP000530038"/>
    </source>
</evidence>
<accession>A0ABR5ZAT5</accession>